<proteinExistence type="predicted"/>
<dbReference type="EnsemblFungi" id="EJT76212">
    <property type="protein sequence ID" value="EJT76212"/>
    <property type="gene ID" value="GGTG_06134"/>
</dbReference>
<reference evidence="2" key="5">
    <citation type="submission" date="2018-04" db="UniProtKB">
        <authorList>
            <consortium name="EnsemblFungi"/>
        </authorList>
    </citation>
    <scope>IDENTIFICATION</scope>
    <source>
        <strain evidence="2">R3-111a-1</strain>
    </source>
</reference>
<evidence type="ECO:0000313" key="2">
    <source>
        <dbReference type="EnsemblFungi" id="EJT76212"/>
    </source>
</evidence>
<reference evidence="1" key="3">
    <citation type="submission" date="2010-09" db="EMBL/GenBank/DDBJ databases">
        <title>Annotation of Gaeumannomyces graminis var. tritici R3-111a-1.</title>
        <authorList>
            <consortium name="The Broad Institute Genome Sequencing Platform"/>
            <person name="Ma L.-J."/>
            <person name="Dead R."/>
            <person name="Young S.K."/>
            <person name="Zeng Q."/>
            <person name="Gargeya S."/>
            <person name="Fitzgerald M."/>
            <person name="Haas B."/>
            <person name="Abouelleil A."/>
            <person name="Alvarado L."/>
            <person name="Arachchi H.M."/>
            <person name="Berlin A."/>
            <person name="Brown A."/>
            <person name="Chapman S.B."/>
            <person name="Chen Z."/>
            <person name="Dunbar C."/>
            <person name="Freedman E."/>
            <person name="Gearin G."/>
            <person name="Gellesch M."/>
            <person name="Goldberg J."/>
            <person name="Griggs A."/>
            <person name="Gujja S."/>
            <person name="Heiman D."/>
            <person name="Howarth C."/>
            <person name="Larson L."/>
            <person name="Lui A."/>
            <person name="MacDonald P.J.P."/>
            <person name="Mehta T."/>
            <person name="Montmayeur A."/>
            <person name="Murphy C."/>
            <person name="Neiman D."/>
            <person name="Pearson M."/>
            <person name="Priest M."/>
            <person name="Roberts A."/>
            <person name="Saif S."/>
            <person name="Shea T."/>
            <person name="Shenoy N."/>
            <person name="Sisk P."/>
            <person name="Stolte C."/>
            <person name="Sykes S."/>
            <person name="Yandava C."/>
            <person name="Wortman J."/>
            <person name="Nusbaum C."/>
            <person name="Birren B."/>
        </authorList>
    </citation>
    <scope>NUCLEOTIDE SEQUENCE</scope>
    <source>
        <strain evidence="1">R3-111a-1</strain>
    </source>
</reference>
<reference evidence="1" key="2">
    <citation type="submission" date="2010-07" db="EMBL/GenBank/DDBJ databases">
        <authorList>
            <consortium name="The Broad Institute Genome Sequencing Platform"/>
            <consortium name="Broad Institute Genome Sequencing Center for Infectious Disease"/>
            <person name="Ma L.-J."/>
            <person name="Dead R."/>
            <person name="Young S."/>
            <person name="Zeng Q."/>
            <person name="Koehrsen M."/>
            <person name="Alvarado L."/>
            <person name="Berlin A."/>
            <person name="Chapman S.B."/>
            <person name="Chen Z."/>
            <person name="Freedman E."/>
            <person name="Gellesch M."/>
            <person name="Goldberg J."/>
            <person name="Griggs A."/>
            <person name="Gujja S."/>
            <person name="Heilman E.R."/>
            <person name="Heiman D."/>
            <person name="Hepburn T."/>
            <person name="Howarth C."/>
            <person name="Jen D."/>
            <person name="Larson L."/>
            <person name="Mehta T."/>
            <person name="Neiman D."/>
            <person name="Pearson M."/>
            <person name="Roberts A."/>
            <person name="Saif S."/>
            <person name="Shea T."/>
            <person name="Shenoy N."/>
            <person name="Sisk P."/>
            <person name="Stolte C."/>
            <person name="Sykes S."/>
            <person name="Walk T."/>
            <person name="White J."/>
            <person name="Yandava C."/>
            <person name="Haas B."/>
            <person name="Nusbaum C."/>
            <person name="Birren B."/>
        </authorList>
    </citation>
    <scope>NUCLEOTIDE SEQUENCE</scope>
    <source>
        <strain evidence="1">R3-111a-1</strain>
    </source>
</reference>
<sequence length="94" mass="10123">MTGGSALLVGGVAGASLAEEGRRRGPQTRFSSQAPTGDVEMLLRTLAHAPGRRLRPWAFALRCWDGRPVGVAPAYPIFWWEMESRCGSPCPPDA</sequence>
<reference evidence="2" key="4">
    <citation type="journal article" date="2015" name="G3 (Bethesda)">
        <title>Genome sequences of three phytopathogenic species of the Magnaporthaceae family of fungi.</title>
        <authorList>
            <person name="Okagaki L.H."/>
            <person name="Nunes C.C."/>
            <person name="Sailsbery J."/>
            <person name="Clay B."/>
            <person name="Brown D."/>
            <person name="John T."/>
            <person name="Oh Y."/>
            <person name="Young N."/>
            <person name="Fitzgerald M."/>
            <person name="Haas B.J."/>
            <person name="Zeng Q."/>
            <person name="Young S."/>
            <person name="Adiconis X."/>
            <person name="Fan L."/>
            <person name="Levin J.Z."/>
            <person name="Mitchell T.K."/>
            <person name="Okubara P.A."/>
            <person name="Farman M.L."/>
            <person name="Kohn L.M."/>
            <person name="Birren B."/>
            <person name="Ma L.-J."/>
            <person name="Dean R.A."/>
        </authorList>
    </citation>
    <scope>NUCLEOTIDE SEQUENCE</scope>
    <source>
        <strain evidence="2">R3-111a-1</strain>
    </source>
</reference>
<dbReference type="RefSeq" id="XP_009222212.1">
    <property type="nucleotide sequence ID" value="XM_009223948.1"/>
</dbReference>
<dbReference type="Proteomes" id="UP000006039">
    <property type="component" value="Unassembled WGS sequence"/>
</dbReference>
<organism evidence="1">
    <name type="scientific">Gaeumannomyces tritici (strain R3-111a-1)</name>
    <name type="common">Wheat and barley take-all root rot fungus</name>
    <name type="synonym">Gaeumannomyces graminis var. tritici</name>
    <dbReference type="NCBI Taxonomy" id="644352"/>
    <lineage>
        <taxon>Eukaryota</taxon>
        <taxon>Fungi</taxon>
        <taxon>Dikarya</taxon>
        <taxon>Ascomycota</taxon>
        <taxon>Pezizomycotina</taxon>
        <taxon>Sordariomycetes</taxon>
        <taxon>Sordariomycetidae</taxon>
        <taxon>Magnaporthales</taxon>
        <taxon>Magnaporthaceae</taxon>
        <taxon>Gaeumannomyces</taxon>
    </lineage>
</organism>
<dbReference type="GeneID" id="20346592"/>
<dbReference type="EMBL" id="GL385397">
    <property type="protein sequence ID" value="EJT76212.1"/>
    <property type="molecule type" value="Genomic_DNA"/>
</dbReference>
<gene>
    <name evidence="2" type="primary">20346592</name>
    <name evidence="1" type="ORF">GGTG_06134</name>
</gene>
<dbReference type="HOGENOM" id="CLU_2386285_0_0_1"/>
<accession>J3NXX9</accession>
<protein>
    <submittedName>
        <fullName evidence="1 2">Uncharacterized protein</fullName>
    </submittedName>
</protein>
<evidence type="ECO:0000313" key="3">
    <source>
        <dbReference type="Proteomes" id="UP000006039"/>
    </source>
</evidence>
<dbReference type="VEuPathDB" id="FungiDB:GGTG_06134"/>
<reference evidence="3" key="1">
    <citation type="submission" date="2010-07" db="EMBL/GenBank/DDBJ databases">
        <title>The genome sequence of Gaeumannomyces graminis var. tritici strain R3-111a-1.</title>
        <authorList>
            <consortium name="The Broad Institute Genome Sequencing Platform"/>
            <person name="Ma L.-J."/>
            <person name="Dead R."/>
            <person name="Young S."/>
            <person name="Zeng Q."/>
            <person name="Koehrsen M."/>
            <person name="Alvarado L."/>
            <person name="Berlin A."/>
            <person name="Chapman S.B."/>
            <person name="Chen Z."/>
            <person name="Freedman E."/>
            <person name="Gellesch M."/>
            <person name="Goldberg J."/>
            <person name="Griggs A."/>
            <person name="Gujja S."/>
            <person name="Heilman E.R."/>
            <person name="Heiman D."/>
            <person name="Hepburn T."/>
            <person name="Howarth C."/>
            <person name="Jen D."/>
            <person name="Larson L."/>
            <person name="Mehta T."/>
            <person name="Neiman D."/>
            <person name="Pearson M."/>
            <person name="Roberts A."/>
            <person name="Saif S."/>
            <person name="Shea T."/>
            <person name="Shenoy N."/>
            <person name="Sisk P."/>
            <person name="Stolte C."/>
            <person name="Sykes S."/>
            <person name="Walk T."/>
            <person name="White J."/>
            <person name="Yandava C."/>
            <person name="Haas B."/>
            <person name="Nusbaum C."/>
            <person name="Birren B."/>
        </authorList>
    </citation>
    <scope>NUCLEOTIDE SEQUENCE [LARGE SCALE GENOMIC DNA]</scope>
    <source>
        <strain evidence="3">R3-111a-1</strain>
    </source>
</reference>
<dbReference type="AlphaFoldDB" id="J3NXX9"/>
<keyword evidence="3" id="KW-1185">Reference proteome</keyword>
<name>J3NXX9_GAET3</name>
<evidence type="ECO:0000313" key="1">
    <source>
        <dbReference type="EMBL" id="EJT76212.1"/>
    </source>
</evidence>